<reference evidence="2" key="1">
    <citation type="journal article" date="2019" name="Int. J. Syst. Evol. Microbiol.">
        <title>The Global Catalogue of Microorganisms (GCM) 10K type strain sequencing project: providing services to taxonomists for standard genome sequencing and annotation.</title>
        <authorList>
            <consortium name="The Broad Institute Genomics Platform"/>
            <consortium name="The Broad Institute Genome Sequencing Center for Infectious Disease"/>
            <person name="Wu L."/>
            <person name="Ma J."/>
        </authorList>
    </citation>
    <scope>NUCLEOTIDE SEQUENCE [LARGE SCALE GENOMIC DNA]</scope>
    <source>
        <strain evidence="2">JCM 14309</strain>
    </source>
</reference>
<dbReference type="EMBL" id="BAAAVT010000003">
    <property type="protein sequence ID" value="GAA3054663.1"/>
    <property type="molecule type" value="Genomic_DNA"/>
</dbReference>
<comment type="caution">
    <text evidence="1">The sequence shown here is derived from an EMBL/GenBank/DDBJ whole genome shotgun (WGS) entry which is preliminary data.</text>
</comment>
<name>A0ABP6LPM7_9MICC</name>
<sequence>MTSRFADVSRRWLKTAATTAATSALVIGGGIATAAAGHAANDHDGHDGHDGHEGGDACEFFLEHMWANEDGIPLLGSFAHVNEYHTDPAYENLVLSLASGAIGNSEMPIIDIYGGPLGWIPVFNPSHVKGHNTDYVTLLTSCGGIGIPLDSNDLTALDVPSADELADLSDLIIPGLPTPEMLTSDYLWETTDASAILDRVTPETLLNLEEYVGFAGDHFDTWRLLWETALDDVTSGNPTGTLELLQITENINTLQSLSDVVGDDALGDLLGEGDLGELLDAGDLESILELDGLLDESGLGGLLDAGELDGLLELEGLLDEGGLDGVLDEGGLDGLVGDGGLEDLLSQDGLDGLLELEGLLDEGGVEGLLGGLGLDGLLDGLLGGDDGLLGSGGLGGLLGGGGDSGDTDGDASVTTEYTVLLGGTESSGLGQCDGTLTGNSLTVNCLYAGTTSDVTGVTLHTGGSDLELTATGGTSGAAGGSFELTDEQVAALQAGDATVTMTTTGSAGGELSGNVSQCG</sequence>
<evidence type="ECO:0000313" key="1">
    <source>
        <dbReference type="EMBL" id="GAA3054663.1"/>
    </source>
</evidence>
<dbReference type="RefSeq" id="WP_344685049.1">
    <property type="nucleotide sequence ID" value="NZ_BAAAVT010000003.1"/>
</dbReference>
<protein>
    <submittedName>
        <fullName evidence="1">Uncharacterized protein</fullName>
    </submittedName>
</protein>
<keyword evidence="2" id="KW-1185">Reference proteome</keyword>
<evidence type="ECO:0000313" key="2">
    <source>
        <dbReference type="Proteomes" id="UP001500236"/>
    </source>
</evidence>
<dbReference type="Proteomes" id="UP001500236">
    <property type="component" value="Unassembled WGS sequence"/>
</dbReference>
<gene>
    <name evidence="1" type="ORF">GCM10010529_05900</name>
</gene>
<accession>A0ABP6LPM7</accession>
<organism evidence="1 2">
    <name type="scientific">Nesterenkonia aethiopica</name>
    <dbReference type="NCBI Taxonomy" id="269144"/>
    <lineage>
        <taxon>Bacteria</taxon>
        <taxon>Bacillati</taxon>
        <taxon>Actinomycetota</taxon>
        <taxon>Actinomycetes</taxon>
        <taxon>Micrococcales</taxon>
        <taxon>Micrococcaceae</taxon>
        <taxon>Nesterenkonia</taxon>
    </lineage>
</organism>
<proteinExistence type="predicted"/>